<comment type="similarity">
    <text evidence="1">Belongs to the enoyl-CoA hydratase/isomerase family.</text>
</comment>
<dbReference type="RefSeq" id="XP_069211489.1">
    <property type="nucleotide sequence ID" value="XM_069351103.1"/>
</dbReference>
<dbReference type="InterPro" id="IPR001753">
    <property type="entry name" value="Enoyl-CoA_hydra/iso"/>
</dbReference>
<reference evidence="3 4" key="1">
    <citation type="submission" date="2023-08" db="EMBL/GenBank/DDBJ databases">
        <title>Annotated Genome Sequence of Vanrija albida AlHP1.</title>
        <authorList>
            <person name="Herzog R."/>
        </authorList>
    </citation>
    <scope>NUCLEOTIDE SEQUENCE [LARGE SCALE GENOMIC DNA]</scope>
    <source>
        <strain evidence="3 4">AlHP1</strain>
    </source>
</reference>
<dbReference type="EMBL" id="JBBXJM010000002">
    <property type="protein sequence ID" value="KAL1411545.1"/>
    <property type="molecule type" value="Genomic_DNA"/>
</dbReference>
<sequence length="292" mass="31080">MTRPTLARTLLRQHRAFSIAAKPHARLEPASALVGKAGAELDLFGVNVLVLDRPEARNALSVQMVHEMRAALDRIKGDAEARIAIVHSTSSVFCAGADLRERKGMTPSEVEAFLNNLNDMVSDLEALGIPTIAAVPGPALGGGTELALGADLRTGEAKTAFVLPETKLGIIPGAGGTQRLTKLVGVAKSLELIYTGRRVAVDEAERLGLLNLVAKDGATAFDAAIDLSSQILTSAPLSLRAAKRAIKAAPYLDIKDGLKYERAAYEPLLSSEDRNEGLRAFAEKRKPNFQGR</sequence>
<gene>
    <name evidence="3" type="ORF">Q8F55_002507</name>
</gene>
<protein>
    <recommendedName>
        <fullName evidence="5">Enoyl-CoA hydratase</fullName>
    </recommendedName>
</protein>
<dbReference type="Proteomes" id="UP001565368">
    <property type="component" value="Unassembled WGS sequence"/>
</dbReference>
<dbReference type="Gene3D" id="1.10.12.10">
    <property type="entry name" value="Lyase 2-enoyl-coa Hydratase, Chain A, domain 2"/>
    <property type="match status" value="1"/>
</dbReference>
<name>A0ABR3QA53_9TREE</name>
<evidence type="ECO:0000256" key="1">
    <source>
        <dbReference type="ARBA" id="ARBA00005254"/>
    </source>
</evidence>
<comment type="caution">
    <text evidence="3">The sequence shown here is derived from an EMBL/GenBank/DDBJ whole genome shotgun (WGS) entry which is preliminary data.</text>
</comment>
<evidence type="ECO:0000313" key="3">
    <source>
        <dbReference type="EMBL" id="KAL1411545.1"/>
    </source>
</evidence>
<keyword evidence="2" id="KW-0456">Lyase</keyword>
<evidence type="ECO:0000256" key="2">
    <source>
        <dbReference type="ARBA" id="ARBA00023239"/>
    </source>
</evidence>
<dbReference type="Pfam" id="PF00378">
    <property type="entry name" value="ECH_1"/>
    <property type="match status" value="1"/>
</dbReference>
<dbReference type="CDD" id="cd06558">
    <property type="entry name" value="crotonase-like"/>
    <property type="match status" value="1"/>
</dbReference>
<dbReference type="SUPFAM" id="SSF52096">
    <property type="entry name" value="ClpP/crotonase"/>
    <property type="match status" value="1"/>
</dbReference>
<dbReference type="InterPro" id="IPR029045">
    <property type="entry name" value="ClpP/crotonase-like_dom_sf"/>
</dbReference>
<evidence type="ECO:0008006" key="5">
    <source>
        <dbReference type="Google" id="ProtNLM"/>
    </source>
</evidence>
<keyword evidence="4" id="KW-1185">Reference proteome</keyword>
<dbReference type="Gene3D" id="3.90.226.10">
    <property type="entry name" value="2-enoyl-CoA Hydratase, Chain A, domain 1"/>
    <property type="match status" value="1"/>
</dbReference>
<organism evidence="3 4">
    <name type="scientific">Vanrija albida</name>
    <dbReference type="NCBI Taxonomy" id="181172"/>
    <lineage>
        <taxon>Eukaryota</taxon>
        <taxon>Fungi</taxon>
        <taxon>Dikarya</taxon>
        <taxon>Basidiomycota</taxon>
        <taxon>Agaricomycotina</taxon>
        <taxon>Tremellomycetes</taxon>
        <taxon>Trichosporonales</taxon>
        <taxon>Trichosporonaceae</taxon>
        <taxon>Vanrija</taxon>
    </lineage>
</organism>
<dbReference type="GeneID" id="95983550"/>
<dbReference type="PANTHER" id="PTHR11941">
    <property type="entry name" value="ENOYL-COA HYDRATASE-RELATED"/>
    <property type="match status" value="1"/>
</dbReference>
<dbReference type="PANTHER" id="PTHR11941:SF171">
    <property type="entry name" value="SD19268P"/>
    <property type="match status" value="1"/>
</dbReference>
<proteinExistence type="inferred from homology"/>
<evidence type="ECO:0000313" key="4">
    <source>
        <dbReference type="Proteomes" id="UP001565368"/>
    </source>
</evidence>
<dbReference type="InterPro" id="IPR014748">
    <property type="entry name" value="Enoyl-CoA_hydra_C"/>
</dbReference>
<accession>A0ABR3QA53</accession>